<organism evidence="1 2">
    <name type="scientific">Crotalaria pallida</name>
    <name type="common">Smooth rattlebox</name>
    <name type="synonym">Crotalaria striata</name>
    <dbReference type="NCBI Taxonomy" id="3830"/>
    <lineage>
        <taxon>Eukaryota</taxon>
        <taxon>Viridiplantae</taxon>
        <taxon>Streptophyta</taxon>
        <taxon>Embryophyta</taxon>
        <taxon>Tracheophyta</taxon>
        <taxon>Spermatophyta</taxon>
        <taxon>Magnoliopsida</taxon>
        <taxon>eudicotyledons</taxon>
        <taxon>Gunneridae</taxon>
        <taxon>Pentapetalae</taxon>
        <taxon>rosids</taxon>
        <taxon>fabids</taxon>
        <taxon>Fabales</taxon>
        <taxon>Fabaceae</taxon>
        <taxon>Papilionoideae</taxon>
        <taxon>50 kb inversion clade</taxon>
        <taxon>genistoids sensu lato</taxon>
        <taxon>core genistoids</taxon>
        <taxon>Crotalarieae</taxon>
        <taxon>Crotalaria</taxon>
    </lineage>
</organism>
<reference evidence="1 2" key="1">
    <citation type="submission" date="2024-01" db="EMBL/GenBank/DDBJ databases">
        <title>The genomes of 5 underutilized Papilionoideae crops provide insights into root nodulation and disease resistanc.</title>
        <authorList>
            <person name="Yuan L."/>
        </authorList>
    </citation>
    <scope>NUCLEOTIDE SEQUENCE [LARGE SCALE GENOMIC DNA]</scope>
    <source>
        <strain evidence="1">ZHUSHIDOU_FW_LH</strain>
        <tissue evidence="1">Leaf</tissue>
    </source>
</reference>
<name>A0AAN9E1P5_CROPI</name>
<dbReference type="AlphaFoldDB" id="A0AAN9E1P5"/>
<proteinExistence type="predicted"/>
<protein>
    <submittedName>
        <fullName evidence="1">Uncharacterized protein</fullName>
    </submittedName>
</protein>
<comment type="caution">
    <text evidence="1">The sequence shown here is derived from an EMBL/GenBank/DDBJ whole genome shotgun (WGS) entry which is preliminary data.</text>
</comment>
<evidence type="ECO:0000313" key="2">
    <source>
        <dbReference type="Proteomes" id="UP001372338"/>
    </source>
</evidence>
<sequence length="107" mass="12076">MLRHLLAFTNKEIVDFNYFNLKDVQSAANALEAQNIDLIYDFRFHAYYLIDALDQSTQSKDKGVAKDLNLGDSRSTVEAAVDEVQNEDFTDGRTVVMKILGLIKVTS</sequence>
<keyword evidence="2" id="KW-1185">Reference proteome</keyword>
<accession>A0AAN9E1P5</accession>
<dbReference type="EMBL" id="JAYWIO010000008">
    <property type="protein sequence ID" value="KAK7243896.1"/>
    <property type="molecule type" value="Genomic_DNA"/>
</dbReference>
<evidence type="ECO:0000313" key="1">
    <source>
        <dbReference type="EMBL" id="KAK7243896.1"/>
    </source>
</evidence>
<gene>
    <name evidence="1" type="ORF">RIF29_38709</name>
</gene>
<dbReference type="Proteomes" id="UP001372338">
    <property type="component" value="Unassembled WGS sequence"/>
</dbReference>